<reference evidence="2" key="1">
    <citation type="journal article" name="BMC Genomics">
        <title>Long-read sequencing and de novo genome assembly of marine medaka (Oryzias melastigma).</title>
        <authorList>
            <person name="Liang P."/>
            <person name="Saqib H.S.A."/>
            <person name="Ni X."/>
            <person name="Shen Y."/>
        </authorList>
    </citation>
    <scope>NUCLEOTIDE SEQUENCE</scope>
    <source>
        <strain evidence="2">Bigg-433</strain>
    </source>
</reference>
<sequence length="102" mass="10964">MRAHPSEHPSTHPTQFHLNGFFRQSATPRPPQRSIPGYKQGPGMREGEAGGGERGRRCVCVEETGLSAPRSVLPAAAVPMMWISAQTPSARLVVDGEETGSE</sequence>
<evidence type="ECO:0000313" key="3">
    <source>
        <dbReference type="Proteomes" id="UP000646548"/>
    </source>
</evidence>
<accession>A0A834C7R7</accession>
<evidence type="ECO:0000313" key="2">
    <source>
        <dbReference type="EMBL" id="KAF6726883.1"/>
    </source>
</evidence>
<dbReference type="Proteomes" id="UP000646548">
    <property type="component" value="Unassembled WGS sequence"/>
</dbReference>
<name>A0A834C7R7_ORYME</name>
<dbReference type="EMBL" id="WKFB01000318">
    <property type="protein sequence ID" value="KAF6726883.1"/>
    <property type="molecule type" value="Genomic_DNA"/>
</dbReference>
<feature type="compositionally biased region" description="Polar residues" evidence="1">
    <location>
        <begin position="11"/>
        <end position="27"/>
    </location>
</feature>
<feature type="compositionally biased region" description="Basic and acidic residues" evidence="1">
    <location>
        <begin position="1"/>
        <end position="10"/>
    </location>
</feature>
<feature type="compositionally biased region" description="Basic and acidic residues" evidence="1">
    <location>
        <begin position="45"/>
        <end position="55"/>
    </location>
</feature>
<proteinExistence type="predicted"/>
<organism evidence="2 3">
    <name type="scientific">Oryzias melastigma</name>
    <name type="common">Marine medaka</name>
    <dbReference type="NCBI Taxonomy" id="30732"/>
    <lineage>
        <taxon>Eukaryota</taxon>
        <taxon>Metazoa</taxon>
        <taxon>Chordata</taxon>
        <taxon>Craniata</taxon>
        <taxon>Vertebrata</taxon>
        <taxon>Euteleostomi</taxon>
        <taxon>Actinopterygii</taxon>
        <taxon>Neopterygii</taxon>
        <taxon>Teleostei</taxon>
        <taxon>Neoteleostei</taxon>
        <taxon>Acanthomorphata</taxon>
        <taxon>Ovalentaria</taxon>
        <taxon>Atherinomorphae</taxon>
        <taxon>Beloniformes</taxon>
        <taxon>Adrianichthyidae</taxon>
        <taxon>Oryziinae</taxon>
        <taxon>Oryzias</taxon>
    </lineage>
</organism>
<dbReference type="AlphaFoldDB" id="A0A834C7R7"/>
<protein>
    <submittedName>
        <fullName evidence="2">Uncharacterized protein</fullName>
    </submittedName>
</protein>
<feature type="region of interest" description="Disordered" evidence="1">
    <location>
        <begin position="1"/>
        <end position="55"/>
    </location>
</feature>
<evidence type="ECO:0000256" key="1">
    <source>
        <dbReference type="SAM" id="MobiDB-lite"/>
    </source>
</evidence>
<gene>
    <name evidence="2" type="ORF">FQA47_019063</name>
</gene>
<comment type="caution">
    <text evidence="2">The sequence shown here is derived from an EMBL/GenBank/DDBJ whole genome shotgun (WGS) entry which is preliminary data.</text>
</comment>